<dbReference type="Gene3D" id="3.30.1150.10">
    <property type="match status" value="1"/>
</dbReference>
<dbReference type="PROSITE" id="PS52015">
    <property type="entry name" value="TONB_CTD"/>
    <property type="match status" value="1"/>
</dbReference>
<dbReference type="InterPro" id="IPR037682">
    <property type="entry name" value="TonB_C"/>
</dbReference>
<evidence type="ECO:0000256" key="3">
    <source>
        <dbReference type="ARBA" id="ARBA00022989"/>
    </source>
</evidence>
<keyword evidence="4" id="KW-0472">Membrane</keyword>
<dbReference type="SUPFAM" id="SSF74653">
    <property type="entry name" value="TolA/TonB C-terminal domain"/>
    <property type="match status" value="1"/>
</dbReference>
<dbReference type="InterPro" id="IPR006260">
    <property type="entry name" value="TonB/TolA_C"/>
</dbReference>
<dbReference type="NCBIfam" id="TIGR01352">
    <property type="entry name" value="tonB_Cterm"/>
    <property type="match status" value="1"/>
</dbReference>
<keyword evidence="2" id="KW-0812">Transmembrane</keyword>
<dbReference type="EMBL" id="CP071060">
    <property type="protein sequence ID" value="QSI76662.1"/>
    <property type="molecule type" value="Genomic_DNA"/>
</dbReference>
<name>A0ABX7M4J6_9RHOO</name>
<evidence type="ECO:0000256" key="2">
    <source>
        <dbReference type="ARBA" id="ARBA00022692"/>
    </source>
</evidence>
<keyword evidence="7" id="KW-1185">Reference proteome</keyword>
<dbReference type="Proteomes" id="UP000663570">
    <property type="component" value="Chromosome"/>
</dbReference>
<dbReference type="Pfam" id="PF03544">
    <property type="entry name" value="TonB_C"/>
    <property type="match status" value="1"/>
</dbReference>
<reference evidence="6 7" key="1">
    <citation type="submission" date="2021-02" db="EMBL/GenBank/DDBJ databases">
        <title>Niveibacterium changnyeongensis HC41.</title>
        <authorList>
            <person name="Kang M."/>
        </authorList>
    </citation>
    <scope>NUCLEOTIDE SEQUENCE [LARGE SCALE GENOMIC DNA]</scope>
    <source>
        <strain evidence="6 7">HC41</strain>
    </source>
</reference>
<gene>
    <name evidence="6" type="ORF">JY500_19725</name>
</gene>
<evidence type="ECO:0000313" key="6">
    <source>
        <dbReference type="EMBL" id="QSI76662.1"/>
    </source>
</evidence>
<organism evidence="6 7">
    <name type="scientific">Niveibacterium microcysteis</name>
    <dbReference type="NCBI Taxonomy" id="2811415"/>
    <lineage>
        <taxon>Bacteria</taxon>
        <taxon>Pseudomonadati</taxon>
        <taxon>Pseudomonadota</taxon>
        <taxon>Betaproteobacteria</taxon>
        <taxon>Rhodocyclales</taxon>
        <taxon>Rhodocyclaceae</taxon>
        <taxon>Niveibacterium</taxon>
    </lineage>
</organism>
<sequence length="68" mass="7448">MEQGTVGLEFLITSEGRPRRVTVAKSSGFPLLDGAAVAAITNACFKPFEKDGKFVEQATALNFEWRLE</sequence>
<evidence type="ECO:0000259" key="5">
    <source>
        <dbReference type="PROSITE" id="PS52015"/>
    </source>
</evidence>
<feature type="domain" description="TonB C-terminal" evidence="5">
    <location>
        <begin position="1"/>
        <end position="68"/>
    </location>
</feature>
<protein>
    <submittedName>
        <fullName evidence="6">Energy transducer TonB</fullName>
    </submittedName>
</protein>
<comment type="subcellular location">
    <subcellularLocation>
        <location evidence="1">Membrane</location>
        <topology evidence="1">Single-pass membrane protein</topology>
    </subcellularLocation>
</comment>
<keyword evidence="3" id="KW-1133">Transmembrane helix</keyword>
<evidence type="ECO:0000256" key="4">
    <source>
        <dbReference type="ARBA" id="ARBA00023136"/>
    </source>
</evidence>
<evidence type="ECO:0000256" key="1">
    <source>
        <dbReference type="ARBA" id="ARBA00004167"/>
    </source>
</evidence>
<proteinExistence type="predicted"/>
<accession>A0ABX7M4J6</accession>
<evidence type="ECO:0000313" key="7">
    <source>
        <dbReference type="Proteomes" id="UP000663570"/>
    </source>
</evidence>